<feature type="transmembrane region" description="Helical" evidence="5">
    <location>
        <begin position="364"/>
        <end position="381"/>
    </location>
</feature>
<dbReference type="GO" id="GO:0022857">
    <property type="term" value="F:transmembrane transporter activity"/>
    <property type="evidence" value="ECO:0007669"/>
    <property type="project" value="InterPro"/>
</dbReference>
<feature type="transmembrane region" description="Helical" evidence="5">
    <location>
        <begin position="496"/>
        <end position="516"/>
    </location>
</feature>
<keyword evidence="3 5" id="KW-1133">Transmembrane helix</keyword>
<evidence type="ECO:0000256" key="2">
    <source>
        <dbReference type="ARBA" id="ARBA00022692"/>
    </source>
</evidence>
<feature type="transmembrane region" description="Helical" evidence="5">
    <location>
        <begin position="182"/>
        <end position="205"/>
    </location>
</feature>
<dbReference type="GO" id="GO:0005886">
    <property type="term" value="C:plasma membrane"/>
    <property type="evidence" value="ECO:0007669"/>
    <property type="project" value="TreeGrafter"/>
</dbReference>
<evidence type="ECO:0000256" key="1">
    <source>
        <dbReference type="ARBA" id="ARBA00004141"/>
    </source>
</evidence>
<dbReference type="PROSITE" id="PS50850">
    <property type="entry name" value="MFS"/>
    <property type="match status" value="1"/>
</dbReference>
<dbReference type="InterPro" id="IPR036259">
    <property type="entry name" value="MFS_trans_sf"/>
</dbReference>
<dbReference type="PANTHER" id="PTHR23501:SF43">
    <property type="entry name" value="MULTIDRUG TRANSPORTER, PUTATIVE (AFU_ORTHOLOGUE AFUA_6G03040)-RELATED"/>
    <property type="match status" value="1"/>
</dbReference>
<dbReference type="PRINTS" id="PR01036">
    <property type="entry name" value="TCRTETB"/>
</dbReference>
<keyword evidence="4 5" id="KW-0472">Membrane</keyword>
<evidence type="ECO:0000256" key="4">
    <source>
        <dbReference type="ARBA" id="ARBA00023136"/>
    </source>
</evidence>
<feature type="transmembrane region" description="Helical" evidence="5">
    <location>
        <begin position="67"/>
        <end position="86"/>
    </location>
</feature>
<dbReference type="InParanoid" id="A0A1V8SGJ9"/>
<gene>
    <name evidence="7" type="ORF">B0A48_15554</name>
</gene>
<feature type="transmembrane region" description="Helical" evidence="5">
    <location>
        <begin position="250"/>
        <end position="273"/>
    </location>
</feature>
<feature type="transmembrane region" description="Helical" evidence="5">
    <location>
        <begin position="294"/>
        <end position="313"/>
    </location>
</feature>
<evidence type="ECO:0000313" key="7">
    <source>
        <dbReference type="EMBL" id="OQN98278.1"/>
    </source>
</evidence>
<dbReference type="AlphaFoldDB" id="A0A1V8SGJ9"/>
<organism evidence="7 8">
    <name type="scientific">Cryoendolithus antarcticus</name>
    <dbReference type="NCBI Taxonomy" id="1507870"/>
    <lineage>
        <taxon>Eukaryota</taxon>
        <taxon>Fungi</taxon>
        <taxon>Dikarya</taxon>
        <taxon>Ascomycota</taxon>
        <taxon>Pezizomycotina</taxon>
        <taxon>Dothideomycetes</taxon>
        <taxon>Dothideomycetidae</taxon>
        <taxon>Cladosporiales</taxon>
        <taxon>Cladosporiaceae</taxon>
        <taxon>Cryoendolithus</taxon>
    </lineage>
</organism>
<feature type="transmembrane region" description="Helical" evidence="5">
    <location>
        <begin position="393"/>
        <end position="413"/>
    </location>
</feature>
<reference evidence="8" key="1">
    <citation type="submission" date="2017-03" db="EMBL/GenBank/DDBJ databases">
        <title>Genomes of endolithic fungi from Antarctica.</title>
        <authorList>
            <person name="Coleine C."/>
            <person name="Masonjones S."/>
            <person name="Stajich J.E."/>
        </authorList>
    </citation>
    <scope>NUCLEOTIDE SEQUENCE [LARGE SCALE GENOMIC DNA]</scope>
    <source>
        <strain evidence="8">CCFEE 5527</strain>
    </source>
</reference>
<dbReference type="OrthoDB" id="440553at2759"/>
<feature type="transmembrane region" description="Helical" evidence="5">
    <location>
        <begin position="29"/>
        <end position="55"/>
    </location>
</feature>
<evidence type="ECO:0000256" key="3">
    <source>
        <dbReference type="ARBA" id="ARBA00022989"/>
    </source>
</evidence>
<feature type="transmembrane region" description="Helical" evidence="5">
    <location>
        <begin position="333"/>
        <end position="352"/>
    </location>
</feature>
<feature type="transmembrane region" description="Helical" evidence="5">
    <location>
        <begin position="434"/>
        <end position="452"/>
    </location>
</feature>
<evidence type="ECO:0000256" key="5">
    <source>
        <dbReference type="SAM" id="Phobius"/>
    </source>
</evidence>
<accession>A0A1V8SGJ9</accession>
<dbReference type="InterPro" id="IPR020846">
    <property type="entry name" value="MFS_dom"/>
</dbReference>
<evidence type="ECO:0000313" key="8">
    <source>
        <dbReference type="Proteomes" id="UP000192596"/>
    </source>
</evidence>
<proteinExistence type="predicted"/>
<dbReference type="Proteomes" id="UP000192596">
    <property type="component" value="Unassembled WGS sequence"/>
</dbReference>
<dbReference type="STRING" id="1507870.A0A1V8SGJ9"/>
<feature type="transmembrane region" description="Helical" evidence="5">
    <location>
        <begin position="98"/>
        <end position="116"/>
    </location>
</feature>
<dbReference type="PANTHER" id="PTHR23501">
    <property type="entry name" value="MAJOR FACILITATOR SUPERFAMILY"/>
    <property type="match status" value="1"/>
</dbReference>
<feature type="transmembrane region" description="Helical" evidence="5">
    <location>
        <begin position="217"/>
        <end position="238"/>
    </location>
</feature>
<sequence>MDRFDWEEQTAEVTGETRRHDPTLRGWRYYAVLFCLCFALFLGAIDSSVVATALVTIGAHFDDFVRLQWVVLAYLLVDLGFALIFARVSDVIGRKWASVWAVAILTVGSLGAGLSTSINQLVIFRAIQGLGAAGVYSLPLTVIPEITPAELFGFMSAVSGLVFTCSSILGPTIGGVITTQSSWRWCFLFNVPCGVFAIAVMLATWPKQDIPGRITWSQLDFIGALLIISTTVLTVFALQEAGSDTYAWSSPTIIGCLVGGAVAVVIFGTWIWFLSQKPRKISPLFHTRVIKDRVLLGAFLIAMLSGYVLYVILIELSERLQIVNGRTAQGAGIDLLPFLGSAAVSSGIAGFLSSGKKNRSFETITVFSAFTALGCGLLAFVSKSATVPAALYGYQVVLGFGIGGVLVSGTIVVKLSASQIDSASAQGVQAQTRVLGGNLGLAIATIILNARLNIDLDGALTAQQLSDLKRSLNSIGSLKPTQVAAVGTSFANAFRIQLLVCLGVAIVSLMCCAMIWQRNPRTFMDLKAAGG</sequence>
<comment type="subcellular location">
    <subcellularLocation>
        <location evidence="1">Membrane</location>
        <topology evidence="1">Multi-pass membrane protein</topology>
    </subcellularLocation>
</comment>
<dbReference type="Pfam" id="PF07690">
    <property type="entry name" value="MFS_1"/>
    <property type="match status" value="1"/>
</dbReference>
<dbReference type="EMBL" id="NAJO01000047">
    <property type="protein sequence ID" value="OQN98278.1"/>
    <property type="molecule type" value="Genomic_DNA"/>
</dbReference>
<keyword evidence="2 5" id="KW-0812">Transmembrane</keyword>
<evidence type="ECO:0000259" key="6">
    <source>
        <dbReference type="PROSITE" id="PS50850"/>
    </source>
</evidence>
<feature type="transmembrane region" description="Helical" evidence="5">
    <location>
        <begin position="151"/>
        <end position="170"/>
    </location>
</feature>
<feature type="transmembrane region" description="Helical" evidence="5">
    <location>
        <begin position="122"/>
        <end position="139"/>
    </location>
</feature>
<keyword evidence="8" id="KW-1185">Reference proteome</keyword>
<feature type="domain" description="Major facilitator superfamily (MFS) profile" evidence="6">
    <location>
        <begin position="32"/>
        <end position="520"/>
    </location>
</feature>
<dbReference type="SUPFAM" id="SSF103473">
    <property type="entry name" value="MFS general substrate transporter"/>
    <property type="match status" value="1"/>
</dbReference>
<name>A0A1V8SGJ9_9PEZI</name>
<comment type="caution">
    <text evidence="7">The sequence shown here is derived from an EMBL/GenBank/DDBJ whole genome shotgun (WGS) entry which is preliminary data.</text>
</comment>
<dbReference type="InterPro" id="IPR011701">
    <property type="entry name" value="MFS"/>
</dbReference>
<protein>
    <recommendedName>
        <fullName evidence="6">Major facilitator superfamily (MFS) profile domain-containing protein</fullName>
    </recommendedName>
</protein>
<dbReference type="Gene3D" id="1.20.1250.20">
    <property type="entry name" value="MFS general substrate transporter like domains"/>
    <property type="match status" value="2"/>
</dbReference>